<dbReference type="NCBIfam" id="TIGR02595">
    <property type="entry name" value="PEP_CTERM"/>
    <property type="match status" value="1"/>
</dbReference>
<gene>
    <name evidence="3" type="ORF">G7087_06825</name>
</gene>
<reference evidence="3 4" key="1">
    <citation type="submission" date="2020-03" db="EMBL/GenBank/DDBJ databases">
        <title>Rubrivivax benzoatilyticus JA2 (sequenced after 10 years sub-culturing).</title>
        <authorList>
            <person name="Gupta D."/>
            <person name="Chintalapati S."/>
            <person name="Chintalapati V.R."/>
        </authorList>
    </citation>
    <scope>NUCLEOTIDE SEQUENCE [LARGE SCALE GENOMIC DNA]</scope>
    <source>
        <strain evidence="3 4">JA2-Mal</strain>
    </source>
</reference>
<evidence type="ECO:0000313" key="4">
    <source>
        <dbReference type="Proteomes" id="UP000802098"/>
    </source>
</evidence>
<protein>
    <submittedName>
        <fullName evidence="3">PEP-CTERM sorting domain-containing protein</fullName>
    </submittedName>
</protein>
<dbReference type="Proteomes" id="UP000802098">
    <property type="component" value="Unassembled WGS sequence"/>
</dbReference>
<feature type="chain" id="PRO_5045224352" evidence="1">
    <location>
        <begin position="26"/>
        <end position="265"/>
    </location>
</feature>
<keyword evidence="4" id="KW-1185">Reference proteome</keyword>
<dbReference type="EMBL" id="JAAOCD010000002">
    <property type="protein sequence ID" value="NHK98086.1"/>
    <property type="molecule type" value="Genomic_DNA"/>
</dbReference>
<comment type="caution">
    <text evidence="3">The sequence shown here is derived from an EMBL/GenBank/DDBJ whole genome shotgun (WGS) entry which is preliminary data.</text>
</comment>
<evidence type="ECO:0000259" key="2">
    <source>
        <dbReference type="Pfam" id="PF07589"/>
    </source>
</evidence>
<accession>A0ABX0HUU8</accession>
<feature type="signal peptide" evidence="1">
    <location>
        <begin position="1"/>
        <end position="25"/>
    </location>
</feature>
<evidence type="ECO:0000256" key="1">
    <source>
        <dbReference type="SAM" id="SignalP"/>
    </source>
</evidence>
<dbReference type="Pfam" id="PF07589">
    <property type="entry name" value="PEP-CTERM"/>
    <property type="match status" value="1"/>
</dbReference>
<dbReference type="InterPro" id="IPR013424">
    <property type="entry name" value="Ice-binding_C"/>
</dbReference>
<dbReference type="RefSeq" id="WP_029718958.1">
    <property type="nucleotide sequence ID" value="NZ_JAAOCD010000002.1"/>
</dbReference>
<name>A0ABX0HUU8_9BURK</name>
<proteinExistence type="predicted"/>
<feature type="domain" description="Ice-binding protein C-terminal" evidence="2">
    <location>
        <begin position="239"/>
        <end position="263"/>
    </location>
</feature>
<keyword evidence="1" id="KW-0732">Signal</keyword>
<organism evidence="3 4">
    <name type="scientific">Rubrivivax benzoatilyticus</name>
    <dbReference type="NCBI Taxonomy" id="316997"/>
    <lineage>
        <taxon>Bacteria</taxon>
        <taxon>Pseudomonadati</taxon>
        <taxon>Pseudomonadota</taxon>
        <taxon>Betaproteobacteria</taxon>
        <taxon>Burkholderiales</taxon>
        <taxon>Sphaerotilaceae</taxon>
        <taxon>Rubrivivax</taxon>
    </lineage>
</organism>
<evidence type="ECO:0000313" key="3">
    <source>
        <dbReference type="EMBL" id="NHK98086.1"/>
    </source>
</evidence>
<sequence>MVSKNRWGRAALAACSLAFAGAAFAAPTTYYGVDQTPEGQVPPLGQAVGALNGFQTAATAAGGSFARESFESYATLSTPATLFGGTAGLSLADGPGFGQVQKLPEDGSSAGRFNTTPGGEKFFETSRSFTLSFADAISGIGFYGTDFGDFNGLLQVSIGGVVVFSFDGGGGVPLPGGNSEAGNDSTNGNLLFWGFLESDPLLAFREVVFTISQGQSEGNDYLGFDDLLTVRLAAQPPGDVPEPASLALAGLALAGAGVARRRRPR</sequence>